<dbReference type="RefSeq" id="WP_149080456.1">
    <property type="nucleotide sequence ID" value="NZ_VTAW01000004.1"/>
</dbReference>
<name>A0A5D5AVB2_9EURY</name>
<evidence type="ECO:0000313" key="3">
    <source>
        <dbReference type="EMBL" id="TYT63051.1"/>
    </source>
</evidence>
<proteinExistence type="predicted"/>
<dbReference type="AlphaFoldDB" id="A0A5D5AVB2"/>
<gene>
    <name evidence="3" type="ORF">FYC77_05260</name>
</gene>
<evidence type="ECO:0000256" key="1">
    <source>
        <dbReference type="SAM" id="MobiDB-lite"/>
    </source>
</evidence>
<keyword evidence="2" id="KW-0812">Transmembrane</keyword>
<dbReference type="EMBL" id="VTAW01000004">
    <property type="protein sequence ID" value="TYT63051.1"/>
    <property type="molecule type" value="Genomic_DNA"/>
</dbReference>
<feature type="transmembrane region" description="Helical" evidence="2">
    <location>
        <begin position="21"/>
        <end position="44"/>
    </location>
</feature>
<reference evidence="3 4" key="1">
    <citation type="submission" date="2019-08" db="EMBL/GenBank/DDBJ databases">
        <title>Archaea genome.</title>
        <authorList>
            <person name="Kajale S."/>
            <person name="Shouche Y."/>
            <person name="Deshpande N."/>
            <person name="Sharma A."/>
        </authorList>
    </citation>
    <scope>NUCLEOTIDE SEQUENCE [LARGE SCALE GENOMIC DNA]</scope>
    <source>
        <strain evidence="3 4">ESP3B_9</strain>
    </source>
</reference>
<dbReference type="Proteomes" id="UP000324104">
    <property type="component" value="Unassembled WGS sequence"/>
</dbReference>
<feature type="compositionally biased region" description="Basic and acidic residues" evidence="1">
    <location>
        <begin position="179"/>
        <end position="196"/>
    </location>
</feature>
<protein>
    <submittedName>
        <fullName evidence="3">Uncharacterized protein</fullName>
    </submittedName>
</protein>
<feature type="region of interest" description="Disordered" evidence="1">
    <location>
        <begin position="175"/>
        <end position="202"/>
    </location>
</feature>
<keyword evidence="4" id="KW-1185">Reference proteome</keyword>
<evidence type="ECO:0000313" key="4">
    <source>
        <dbReference type="Proteomes" id="UP000324104"/>
    </source>
</evidence>
<dbReference type="InterPro" id="IPR055712">
    <property type="entry name" value="DUF7288"/>
</dbReference>
<comment type="caution">
    <text evidence="3">The sequence shown here is derived from an EMBL/GenBank/DDBJ whole genome shotgun (WGS) entry which is preliminary data.</text>
</comment>
<keyword evidence="2" id="KW-0472">Membrane</keyword>
<accession>A0A5D5AVB2</accession>
<dbReference type="Pfam" id="PF23959">
    <property type="entry name" value="DUF7288"/>
    <property type="match status" value="1"/>
</dbReference>
<sequence>MNGKRRSRNDDGDDRGQMYTLEGFAAAAVVLFALLFAMQSVVIAPGTGGAVDRTAQAQQQQQLQDGLVVSAHAEEGNLSSMVLYWAQNGYLENEHFEDENQSGEYPFALAEVLEEEFSGSGIGDDYTIEFVYQNESTGNTESDYIKEDTYTSDDPGAVTASYMITIHEDQNMTEMDNGTLRDSDEPIHTVDSELPRGDPNSDPIYNVVEVRVTSW</sequence>
<organism evidence="3 4">
    <name type="scientific">Natrialba swarupiae</name>
    <dbReference type="NCBI Taxonomy" id="2448032"/>
    <lineage>
        <taxon>Archaea</taxon>
        <taxon>Methanobacteriati</taxon>
        <taxon>Methanobacteriota</taxon>
        <taxon>Stenosarchaea group</taxon>
        <taxon>Halobacteria</taxon>
        <taxon>Halobacteriales</taxon>
        <taxon>Natrialbaceae</taxon>
        <taxon>Natrialba</taxon>
    </lineage>
</organism>
<keyword evidence="2" id="KW-1133">Transmembrane helix</keyword>
<evidence type="ECO:0000256" key="2">
    <source>
        <dbReference type="SAM" id="Phobius"/>
    </source>
</evidence>